<dbReference type="EMBL" id="CAACYI010000001">
    <property type="protein sequence ID" value="VFB16008.1"/>
    <property type="molecule type" value="Genomic_DNA"/>
</dbReference>
<proteinExistence type="inferred from homology"/>
<dbReference type="PANTHER" id="PTHR47053:SF1">
    <property type="entry name" value="MUREIN DD-ENDOPEPTIDASE MEPH-RELATED"/>
    <property type="match status" value="1"/>
</dbReference>
<dbReference type="EC" id="3.4.-.-" evidence="7"/>
<dbReference type="SUPFAM" id="SSF54001">
    <property type="entry name" value="Cysteine proteinases"/>
    <property type="match status" value="1"/>
</dbReference>
<protein>
    <submittedName>
        <fullName evidence="7">Probable endopeptidase Spr</fullName>
        <ecNumber evidence="7">3.4.-.-</ecNumber>
    </submittedName>
</protein>
<dbReference type="GO" id="GO:0008234">
    <property type="term" value="F:cysteine-type peptidase activity"/>
    <property type="evidence" value="ECO:0007669"/>
    <property type="project" value="UniProtKB-KW"/>
</dbReference>
<evidence type="ECO:0000313" key="7">
    <source>
        <dbReference type="EMBL" id="VFB16008.1"/>
    </source>
</evidence>
<evidence type="ECO:0000256" key="4">
    <source>
        <dbReference type="ARBA" id="ARBA00022807"/>
    </source>
</evidence>
<feature type="chain" id="PRO_5039642897" evidence="5">
    <location>
        <begin position="20"/>
        <end position="359"/>
    </location>
</feature>
<dbReference type="PANTHER" id="PTHR47053">
    <property type="entry name" value="MUREIN DD-ENDOPEPTIDASE MEPH-RELATED"/>
    <property type="match status" value="1"/>
</dbReference>
<evidence type="ECO:0000256" key="1">
    <source>
        <dbReference type="ARBA" id="ARBA00007074"/>
    </source>
</evidence>
<comment type="caution">
    <text evidence="7">The sequence shown here is derived from an EMBL/GenBank/DDBJ whole genome shotgun (WGS) entry which is preliminary data.</text>
</comment>
<dbReference type="GO" id="GO:0006508">
    <property type="term" value="P:proteolysis"/>
    <property type="evidence" value="ECO:0007669"/>
    <property type="project" value="UniProtKB-KW"/>
</dbReference>
<dbReference type="InterPro" id="IPR051202">
    <property type="entry name" value="Peptidase_C40"/>
</dbReference>
<dbReference type="PROSITE" id="PS51935">
    <property type="entry name" value="NLPC_P60"/>
    <property type="match status" value="1"/>
</dbReference>
<accession>A0A8H2M648</accession>
<feature type="signal peptide" evidence="5">
    <location>
        <begin position="1"/>
        <end position="19"/>
    </location>
</feature>
<sequence length="359" mass="38392">MKKPQLKKTLGLAALCAVALVGLKDTGILLSDHTTTLNSGKTLSFAAEEEVNIIGEKEGIFTVKKGDAQVSIPKNKLIKTEGSEKTFITKKNTPIKSNGKVLRNLFLGEQVSLAQDRNDGYVVKTKDGLTGLVSKDALEAAGTSNYITKGTSKVDKTLKNNNKTLVVKKNQEISIISFEKGNFVLINNTGDAFYLPLADVQIDGKDIAPASPTPVKTVAKAVLPEVKEEVAPADGSKSSRVLASLTNKLGSTYVYGDTGSAGYDCSGLVYAIYKNELNINVPRTSSAQSQYGKQVSKDQLQAGDLIFFATTGTGNVSHVGVYIGNDEFIHAASGQGKVVKNKLSEKYYTQNFVNATRVL</sequence>
<keyword evidence="3 7" id="KW-0378">Hydrolase</keyword>
<comment type="similarity">
    <text evidence="1">Belongs to the peptidase C40 family.</text>
</comment>
<dbReference type="Proteomes" id="UP000377798">
    <property type="component" value="Unassembled WGS sequence"/>
</dbReference>
<dbReference type="AlphaFoldDB" id="A0A8H2M648"/>
<feature type="domain" description="NlpC/P60" evidence="6">
    <location>
        <begin position="235"/>
        <end position="359"/>
    </location>
</feature>
<gene>
    <name evidence="7" type="primary">spr</name>
    <name evidence="7" type="ORF">NCTC13150_00521</name>
</gene>
<keyword evidence="5" id="KW-0732">Signal</keyword>
<evidence type="ECO:0000256" key="2">
    <source>
        <dbReference type="ARBA" id="ARBA00022670"/>
    </source>
</evidence>
<dbReference type="Gene3D" id="3.90.1720.10">
    <property type="entry name" value="endopeptidase domain like (from Nostoc punctiforme)"/>
    <property type="match status" value="1"/>
</dbReference>
<evidence type="ECO:0000259" key="6">
    <source>
        <dbReference type="PROSITE" id="PS51935"/>
    </source>
</evidence>
<name>A0A8H2M648_9FIRM</name>
<dbReference type="InterPro" id="IPR000064">
    <property type="entry name" value="NLP_P60_dom"/>
</dbReference>
<keyword evidence="4" id="KW-0788">Thiol protease</keyword>
<evidence type="ECO:0000256" key="3">
    <source>
        <dbReference type="ARBA" id="ARBA00022801"/>
    </source>
</evidence>
<dbReference type="InterPro" id="IPR038765">
    <property type="entry name" value="Papain-like_cys_pep_sf"/>
</dbReference>
<evidence type="ECO:0000256" key="5">
    <source>
        <dbReference type="SAM" id="SignalP"/>
    </source>
</evidence>
<dbReference type="RefSeq" id="WP_258182307.1">
    <property type="nucleotide sequence ID" value="NZ_CAACYI010000001.1"/>
</dbReference>
<dbReference type="Pfam" id="PF00877">
    <property type="entry name" value="NLPC_P60"/>
    <property type="match status" value="1"/>
</dbReference>
<reference evidence="7 8" key="1">
    <citation type="submission" date="2019-02" db="EMBL/GenBank/DDBJ databases">
        <authorList>
            <consortium name="Pathogen Informatics"/>
        </authorList>
    </citation>
    <scope>NUCLEOTIDE SEQUENCE [LARGE SCALE GENOMIC DNA]</scope>
    <source>
        <strain evidence="7 8">3012STDY7089603</strain>
    </source>
</reference>
<keyword evidence="8" id="KW-1185">Reference proteome</keyword>
<keyword evidence="2" id="KW-0645">Protease</keyword>
<organism evidence="7 8">
    <name type="scientific">Urinicoccus massiliensis</name>
    <dbReference type="NCBI Taxonomy" id="1723382"/>
    <lineage>
        <taxon>Bacteria</taxon>
        <taxon>Bacillati</taxon>
        <taxon>Bacillota</taxon>
        <taxon>Tissierellia</taxon>
        <taxon>Tissierellales</taxon>
        <taxon>Peptoniphilaceae</taxon>
        <taxon>Urinicoccus</taxon>
    </lineage>
</organism>
<evidence type="ECO:0000313" key="8">
    <source>
        <dbReference type="Proteomes" id="UP000377798"/>
    </source>
</evidence>